<dbReference type="Gene3D" id="1.20.80.10">
    <property type="match status" value="1"/>
</dbReference>
<gene>
    <name evidence="2" type="ORF">ACFQ1M_10425</name>
</gene>
<feature type="domain" description="ACB" evidence="1">
    <location>
        <begin position="6"/>
        <end position="87"/>
    </location>
</feature>
<evidence type="ECO:0000313" key="2">
    <source>
        <dbReference type="EMBL" id="MFD0862618.1"/>
    </source>
</evidence>
<dbReference type="SUPFAM" id="SSF47027">
    <property type="entry name" value="Acyl-CoA binding protein"/>
    <property type="match status" value="1"/>
</dbReference>
<evidence type="ECO:0000259" key="1">
    <source>
        <dbReference type="PROSITE" id="PS51228"/>
    </source>
</evidence>
<organism evidence="2 3">
    <name type="scientific">Sungkyunkwania multivorans</name>
    <dbReference type="NCBI Taxonomy" id="1173618"/>
    <lineage>
        <taxon>Bacteria</taxon>
        <taxon>Pseudomonadati</taxon>
        <taxon>Bacteroidota</taxon>
        <taxon>Flavobacteriia</taxon>
        <taxon>Flavobacteriales</taxon>
        <taxon>Flavobacteriaceae</taxon>
        <taxon>Sungkyunkwania</taxon>
    </lineage>
</organism>
<sequence>MTEEALDIAFNNAVERINQHKEPFPADFLLRLYAYYKRATLNRETPSSRIPLINAFKANALFQSQNISPSEAKEAYIQLVNDYFDKQ</sequence>
<evidence type="ECO:0000313" key="3">
    <source>
        <dbReference type="Proteomes" id="UP001596978"/>
    </source>
</evidence>
<name>A0ABW3CXU4_9FLAO</name>
<dbReference type="EMBL" id="JBHTJH010000010">
    <property type="protein sequence ID" value="MFD0862618.1"/>
    <property type="molecule type" value="Genomic_DNA"/>
</dbReference>
<protein>
    <submittedName>
        <fullName evidence="2">Acyl-CoA-binding protein</fullName>
    </submittedName>
</protein>
<dbReference type="Pfam" id="PF00887">
    <property type="entry name" value="ACBP"/>
    <property type="match status" value="1"/>
</dbReference>
<proteinExistence type="predicted"/>
<keyword evidence="3" id="KW-1185">Reference proteome</keyword>
<reference evidence="3" key="1">
    <citation type="journal article" date="2019" name="Int. J. Syst. Evol. Microbiol.">
        <title>The Global Catalogue of Microorganisms (GCM) 10K type strain sequencing project: providing services to taxonomists for standard genome sequencing and annotation.</title>
        <authorList>
            <consortium name="The Broad Institute Genomics Platform"/>
            <consortium name="The Broad Institute Genome Sequencing Center for Infectious Disease"/>
            <person name="Wu L."/>
            <person name="Ma J."/>
        </authorList>
    </citation>
    <scope>NUCLEOTIDE SEQUENCE [LARGE SCALE GENOMIC DNA]</scope>
    <source>
        <strain evidence="3">CCUG 62952</strain>
    </source>
</reference>
<dbReference type="Proteomes" id="UP001596978">
    <property type="component" value="Unassembled WGS sequence"/>
</dbReference>
<dbReference type="RefSeq" id="WP_386407914.1">
    <property type="nucleotide sequence ID" value="NZ_JBHTJH010000010.1"/>
</dbReference>
<comment type="caution">
    <text evidence="2">The sequence shown here is derived from an EMBL/GenBank/DDBJ whole genome shotgun (WGS) entry which is preliminary data.</text>
</comment>
<dbReference type="InterPro" id="IPR014352">
    <property type="entry name" value="FERM/acyl-CoA-bd_prot_sf"/>
</dbReference>
<accession>A0ABW3CXU4</accession>
<dbReference type="InterPro" id="IPR035984">
    <property type="entry name" value="Acyl-CoA-binding_sf"/>
</dbReference>
<dbReference type="PROSITE" id="PS51228">
    <property type="entry name" value="ACB_2"/>
    <property type="match status" value="1"/>
</dbReference>
<dbReference type="InterPro" id="IPR000582">
    <property type="entry name" value="Acyl-CoA-binding_protein"/>
</dbReference>